<evidence type="ECO:0000256" key="3">
    <source>
        <dbReference type="ARBA" id="ARBA00022692"/>
    </source>
</evidence>
<evidence type="ECO:0000259" key="8">
    <source>
        <dbReference type="PROSITE" id="PS51202"/>
    </source>
</evidence>
<feature type="transmembrane region" description="Helical" evidence="7">
    <location>
        <begin position="621"/>
        <end position="640"/>
    </location>
</feature>
<dbReference type="Pfam" id="PF02080">
    <property type="entry name" value="TrkA_C"/>
    <property type="match status" value="1"/>
</dbReference>
<organism evidence="9 10">
    <name type="scientific">Alteraurantiacibacter palmitatis</name>
    <dbReference type="NCBI Taxonomy" id="2054628"/>
    <lineage>
        <taxon>Bacteria</taxon>
        <taxon>Pseudomonadati</taxon>
        <taxon>Pseudomonadota</taxon>
        <taxon>Alphaproteobacteria</taxon>
        <taxon>Sphingomonadales</taxon>
        <taxon>Erythrobacteraceae</taxon>
        <taxon>Alteraurantiacibacter</taxon>
    </lineage>
</organism>
<evidence type="ECO:0000256" key="1">
    <source>
        <dbReference type="ARBA" id="ARBA00004141"/>
    </source>
</evidence>
<dbReference type="InterPro" id="IPR031312">
    <property type="entry name" value="Na/sul_symport_CS"/>
</dbReference>
<accession>A0ABV7E6N2</accession>
<dbReference type="Gene3D" id="3.30.70.1450">
    <property type="entry name" value="Regulator of K+ conductance, C-terminal domain"/>
    <property type="match status" value="2"/>
</dbReference>
<evidence type="ECO:0000256" key="5">
    <source>
        <dbReference type="ARBA" id="ARBA00022989"/>
    </source>
</evidence>
<feature type="transmembrane region" description="Helical" evidence="7">
    <location>
        <begin position="524"/>
        <end position="548"/>
    </location>
</feature>
<evidence type="ECO:0000256" key="2">
    <source>
        <dbReference type="ARBA" id="ARBA00022448"/>
    </source>
</evidence>
<feature type="transmembrane region" description="Helical" evidence="7">
    <location>
        <begin position="51"/>
        <end position="69"/>
    </location>
</feature>
<evidence type="ECO:0000256" key="6">
    <source>
        <dbReference type="ARBA" id="ARBA00023136"/>
    </source>
</evidence>
<feature type="transmembrane region" description="Helical" evidence="7">
    <location>
        <begin position="229"/>
        <end position="249"/>
    </location>
</feature>
<feature type="transmembrane region" description="Helical" evidence="7">
    <location>
        <begin position="453"/>
        <end position="482"/>
    </location>
</feature>
<proteinExistence type="predicted"/>
<feature type="transmembrane region" description="Helical" evidence="7">
    <location>
        <begin position="75"/>
        <end position="92"/>
    </location>
</feature>
<keyword evidence="4" id="KW-0677">Repeat</keyword>
<sequence length="641" mass="67771">MATKCGTSDTGGARGDDSTCRKLSLHNQGKSLYLQGLPGQQGNSQRMIAEYSAEIGVLLLVGVFIAFALERRPPVVIAILAAAMTVVLGFLPPAEMLGVFGNSAPITIAAMFILSGALMRTGALEAISGWVIGRTLRRPRLALAEIVGGTLAASAFMNNTPVVIVMIPLARRLGRVLNIAATRLMIPLSYLAILGGTLTLIGTSTNLLVDGVAQANGQQAFGIFEITKVGLVTAFAGLLVIGVLGPLLLPSRGPRRMDEDRESDLYLSHLKLAPETKLAGRRLEDTGFFRRPGLKILARQAGDKLERDYLADHIMEVDDEFVVAASPEELASLAADMDFKTGLVGLGGGVVTMRGKRPDDLRIVEAMISEANPVIGRRLAEIPILSRLHVRVLGLSRPRAVPGPNLADVRVRAGDRLLIAASSDAAEALQSNVQLVNVSESAVRSFLRDKAPVAIATLAAVVLGAAIFGFPIEVMAIMAVAVVLLTRCLEPDEAWSSLDGNTLVLIFAMLAFGKGLDNAGTITLLVEWLTPLLNGSSPFMTLLLVYAITSLLTETVTNNAVAVIMTPIAIGIGEASGLDVRQLIVAVMFGASASFATPIGYQTNTLVYGAANYRFLDFVKIGLPMNLVVGLATCMAITILM</sequence>
<feature type="transmembrane region" description="Helical" evidence="7">
    <location>
        <begin position="188"/>
        <end position="209"/>
    </location>
</feature>
<dbReference type="InterPro" id="IPR036721">
    <property type="entry name" value="RCK_C_sf"/>
</dbReference>
<feature type="transmembrane region" description="Helical" evidence="7">
    <location>
        <begin position="494"/>
        <end position="512"/>
    </location>
</feature>
<protein>
    <submittedName>
        <fullName evidence="9">SLC13 family permease</fullName>
    </submittedName>
</protein>
<keyword evidence="6 7" id="KW-0472">Membrane</keyword>
<dbReference type="InterPro" id="IPR051679">
    <property type="entry name" value="DASS-Related_Transporters"/>
</dbReference>
<name>A0ABV7E6N2_9SPHN</name>
<keyword evidence="5 7" id="KW-1133">Transmembrane helix</keyword>
<evidence type="ECO:0000313" key="9">
    <source>
        <dbReference type="EMBL" id="MFC3098212.1"/>
    </source>
</evidence>
<keyword evidence="3 7" id="KW-0812">Transmembrane</keyword>
<dbReference type="PROSITE" id="PS01271">
    <property type="entry name" value="NA_SULFATE"/>
    <property type="match status" value="1"/>
</dbReference>
<dbReference type="PANTHER" id="PTHR43652:SF2">
    <property type="entry name" value="BASIC AMINO ACID ANTIPORTER YFCC-RELATED"/>
    <property type="match status" value="1"/>
</dbReference>
<evidence type="ECO:0000256" key="4">
    <source>
        <dbReference type="ARBA" id="ARBA00022737"/>
    </source>
</evidence>
<evidence type="ECO:0000313" key="10">
    <source>
        <dbReference type="Proteomes" id="UP001595456"/>
    </source>
</evidence>
<feature type="transmembrane region" description="Helical" evidence="7">
    <location>
        <begin position="583"/>
        <end position="601"/>
    </location>
</feature>
<keyword evidence="2" id="KW-0813">Transport</keyword>
<reference evidence="10" key="1">
    <citation type="journal article" date="2019" name="Int. J. Syst. Evol. Microbiol.">
        <title>The Global Catalogue of Microorganisms (GCM) 10K type strain sequencing project: providing services to taxonomists for standard genome sequencing and annotation.</title>
        <authorList>
            <consortium name="The Broad Institute Genomics Platform"/>
            <consortium name="The Broad Institute Genome Sequencing Center for Infectious Disease"/>
            <person name="Wu L."/>
            <person name="Ma J."/>
        </authorList>
    </citation>
    <scope>NUCLEOTIDE SEQUENCE [LARGE SCALE GENOMIC DNA]</scope>
    <source>
        <strain evidence="10">KCTC 52607</strain>
    </source>
</reference>
<dbReference type="InterPro" id="IPR004680">
    <property type="entry name" value="Cit_transptr-like_dom"/>
</dbReference>
<keyword evidence="10" id="KW-1185">Reference proteome</keyword>
<dbReference type="Pfam" id="PF03600">
    <property type="entry name" value="CitMHS"/>
    <property type="match status" value="1"/>
</dbReference>
<gene>
    <name evidence="9" type="ORF">ACFODU_10460</name>
</gene>
<evidence type="ECO:0000256" key="7">
    <source>
        <dbReference type="SAM" id="Phobius"/>
    </source>
</evidence>
<dbReference type="SUPFAM" id="SSF116726">
    <property type="entry name" value="TrkA C-terminal domain-like"/>
    <property type="match status" value="2"/>
</dbReference>
<dbReference type="Proteomes" id="UP001595456">
    <property type="component" value="Unassembled WGS sequence"/>
</dbReference>
<dbReference type="PANTHER" id="PTHR43652">
    <property type="entry name" value="BASIC AMINO ACID ANTIPORTER YFCC-RELATED"/>
    <property type="match status" value="1"/>
</dbReference>
<comment type="caution">
    <text evidence="9">The sequence shown here is derived from an EMBL/GenBank/DDBJ whole genome shotgun (WGS) entry which is preliminary data.</text>
</comment>
<dbReference type="InterPro" id="IPR006037">
    <property type="entry name" value="RCK_C"/>
</dbReference>
<comment type="subcellular location">
    <subcellularLocation>
        <location evidence="1">Membrane</location>
        <topology evidence="1">Multi-pass membrane protein</topology>
    </subcellularLocation>
</comment>
<dbReference type="EMBL" id="JBHRST010000016">
    <property type="protein sequence ID" value="MFC3098212.1"/>
    <property type="molecule type" value="Genomic_DNA"/>
</dbReference>
<feature type="domain" description="RCK C-terminal" evidence="8">
    <location>
        <begin position="351"/>
        <end position="435"/>
    </location>
</feature>
<feature type="transmembrane region" description="Helical" evidence="7">
    <location>
        <begin position="104"/>
        <end position="123"/>
    </location>
</feature>
<feature type="transmembrane region" description="Helical" evidence="7">
    <location>
        <begin position="560"/>
        <end position="576"/>
    </location>
</feature>
<dbReference type="PROSITE" id="PS51202">
    <property type="entry name" value="RCK_C"/>
    <property type="match status" value="2"/>
</dbReference>
<feature type="domain" description="RCK C-terminal" evidence="8">
    <location>
        <begin position="255"/>
        <end position="339"/>
    </location>
</feature>